<dbReference type="Pfam" id="PF09356">
    <property type="entry name" value="Phage_BR0599"/>
    <property type="match status" value="1"/>
</dbReference>
<name>A0A4S8PPK1_9HYPH</name>
<dbReference type="InterPro" id="IPR018964">
    <property type="entry name" value="Phage_phiJL001_Gp84_C"/>
</dbReference>
<dbReference type="InterPro" id="IPR011928">
    <property type="entry name" value="Phage_phiJL001_Gp84"/>
</dbReference>
<dbReference type="Proteomes" id="UP000307378">
    <property type="component" value="Unassembled WGS sequence"/>
</dbReference>
<evidence type="ECO:0000313" key="3">
    <source>
        <dbReference type="Proteomes" id="UP000307378"/>
    </source>
</evidence>
<proteinExistence type="predicted"/>
<feature type="domain" description="Bacteriophage phiJL001 Gp84 C-terminal" evidence="1">
    <location>
        <begin position="436"/>
        <end position="514"/>
    </location>
</feature>
<accession>A0A4S8PPK1</accession>
<sequence length="524" mass="57902">MKTISPAMAAHLRGETTTLTTCWRITRQDGKVFRYTELDEDVTYQDEVYKSAAGFNKSAMKSSANFAVDEMEVTGFLRDDGISDEEMRNGAFDFALAEVFLINYEDETMGEIKLRYGYFGEVKTTGSGAFLVELRGLVDLLSQKIGDTYLNECRLDLGSKKCGIEIQPPVHRPGSKYKVGDRVLFPLASLIERPRYYPDVVGVYDGSKWYHGDVFGEDINMTPISGGKVLAFTNSNERSISFFPNEIGLTPEQIASGRYKLVFSGQAYGYWADSSGWASVACQYQYFGTNFYFNIAGARRSTEVPSQVPDRRWRPFSVEVDVDPGSKRFSVALGGRPGNDGLTRRIAFDELTIAVMLKDEIEPGYEQYGGIEFIARSAGMTSVDPVELSGVPGAQTVDGTVTWEAVAPRYRFLGEVPELSTRTTQVRSTDLAVADGWLDWGVMTFLTGKNAGRSMEIMGYDRPSGIVSLALPLPYQPQIGDQFTVTAGCNKTASECAAKFKNILNFRGHPRVPGAGQYFKVAGM</sequence>
<evidence type="ECO:0000259" key="1">
    <source>
        <dbReference type="Pfam" id="PF09356"/>
    </source>
</evidence>
<dbReference type="RefSeq" id="WP_136542656.1">
    <property type="nucleotide sequence ID" value="NZ_STGU01000012.1"/>
</dbReference>
<protein>
    <submittedName>
        <fullName evidence="2">DUF2163 domain-containing protein</fullName>
    </submittedName>
</protein>
<organism evidence="2 3">
    <name type="scientific">Rhizobium rosettiformans W3</name>
    <dbReference type="NCBI Taxonomy" id="538378"/>
    <lineage>
        <taxon>Bacteria</taxon>
        <taxon>Pseudomonadati</taxon>
        <taxon>Pseudomonadota</taxon>
        <taxon>Alphaproteobacteria</taxon>
        <taxon>Hyphomicrobiales</taxon>
        <taxon>Rhizobiaceae</taxon>
        <taxon>Rhizobium/Agrobacterium group</taxon>
        <taxon>Rhizobium</taxon>
    </lineage>
</organism>
<dbReference type="Pfam" id="PF09931">
    <property type="entry name" value="Phage_phiJL001_Gp84_N"/>
    <property type="match status" value="1"/>
</dbReference>
<reference evidence="2 3" key="1">
    <citation type="submission" date="2019-04" db="EMBL/GenBank/DDBJ databases">
        <title>genome sequence of strain W3.</title>
        <authorList>
            <person name="Gao J."/>
            <person name="Sun J."/>
        </authorList>
    </citation>
    <scope>NUCLEOTIDE SEQUENCE [LARGE SCALE GENOMIC DNA]</scope>
    <source>
        <strain evidence="2 3">W3</strain>
    </source>
</reference>
<dbReference type="EMBL" id="STGU01000012">
    <property type="protein sequence ID" value="THV32950.1"/>
    <property type="molecule type" value="Genomic_DNA"/>
</dbReference>
<gene>
    <name evidence="2" type="ORF">FAA86_18845</name>
</gene>
<evidence type="ECO:0000313" key="2">
    <source>
        <dbReference type="EMBL" id="THV32950.1"/>
    </source>
</evidence>
<dbReference type="NCBIfam" id="TIGR02218">
    <property type="entry name" value="phg_TIGR02218"/>
    <property type="match status" value="1"/>
</dbReference>
<comment type="caution">
    <text evidence="2">The sequence shown here is derived from an EMBL/GenBank/DDBJ whole genome shotgun (WGS) entry which is preliminary data.</text>
</comment>
<dbReference type="AlphaFoldDB" id="A0A4S8PPK1"/>